<reference evidence="1 2" key="1">
    <citation type="submission" date="2020-08" db="EMBL/GenBank/DDBJ databases">
        <authorList>
            <person name="Koutsovoulos G."/>
            <person name="Danchin GJ E."/>
        </authorList>
    </citation>
    <scope>NUCLEOTIDE SEQUENCE [LARGE SCALE GENOMIC DNA]</scope>
</reference>
<name>A0A6V7VQS9_MELEN</name>
<comment type="caution">
    <text evidence="1">The sequence shown here is derived from an EMBL/GenBank/DDBJ whole genome shotgun (WGS) entry which is preliminary data.</text>
</comment>
<accession>A0A6V7VQS9</accession>
<sequence>MITRKVEEFIENYIDGKLNVVVARLVLPIPNPVGNLQLFTDLR</sequence>
<proteinExistence type="predicted"/>
<dbReference type="EMBL" id="CAJEWN010000295">
    <property type="protein sequence ID" value="CAD2177330.1"/>
    <property type="molecule type" value="Genomic_DNA"/>
</dbReference>
<protein>
    <submittedName>
        <fullName evidence="1">Uncharacterized protein</fullName>
    </submittedName>
</protein>
<evidence type="ECO:0000313" key="1">
    <source>
        <dbReference type="EMBL" id="CAD2177330.1"/>
    </source>
</evidence>
<gene>
    <name evidence="1" type="ORF">MENT_LOCUS29202</name>
</gene>
<organism evidence="1 2">
    <name type="scientific">Meloidogyne enterolobii</name>
    <name type="common">Root-knot nematode worm</name>
    <name type="synonym">Meloidogyne mayaguensis</name>
    <dbReference type="NCBI Taxonomy" id="390850"/>
    <lineage>
        <taxon>Eukaryota</taxon>
        <taxon>Metazoa</taxon>
        <taxon>Ecdysozoa</taxon>
        <taxon>Nematoda</taxon>
        <taxon>Chromadorea</taxon>
        <taxon>Rhabditida</taxon>
        <taxon>Tylenchina</taxon>
        <taxon>Tylenchomorpha</taxon>
        <taxon>Tylenchoidea</taxon>
        <taxon>Meloidogynidae</taxon>
        <taxon>Meloidogyninae</taxon>
        <taxon>Meloidogyne</taxon>
    </lineage>
</organism>
<dbReference type="AlphaFoldDB" id="A0A6V7VQS9"/>
<evidence type="ECO:0000313" key="2">
    <source>
        <dbReference type="Proteomes" id="UP000580250"/>
    </source>
</evidence>
<dbReference type="Proteomes" id="UP000580250">
    <property type="component" value="Unassembled WGS sequence"/>
</dbReference>